<accession>A0A835YC77</accession>
<dbReference type="PANTHER" id="PTHR22950">
    <property type="entry name" value="AMINO ACID TRANSPORTER"/>
    <property type="match status" value="1"/>
</dbReference>
<proteinExistence type="predicted"/>
<keyword evidence="2 6" id="KW-0812">Transmembrane</keyword>
<dbReference type="Proteomes" id="UP000612055">
    <property type="component" value="Unassembled WGS sequence"/>
</dbReference>
<evidence type="ECO:0000256" key="3">
    <source>
        <dbReference type="ARBA" id="ARBA00022970"/>
    </source>
</evidence>
<dbReference type="OrthoDB" id="28208at2759"/>
<organism evidence="8 9">
    <name type="scientific">Edaphochlamys debaryana</name>
    <dbReference type="NCBI Taxonomy" id="47281"/>
    <lineage>
        <taxon>Eukaryota</taxon>
        <taxon>Viridiplantae</taxon>
        <taxon>Chlorophyta</taxon>
        <taxon>core chlorophytes</taxon>
        <taxon>Chlorophyceae</taxon>
        <taxon>CS clade</taxon>
        <taxon>Chlamydomonadales</taxon>
        <taxon>Chlamydomonadales incertae sedis</taxon>
        <taxon>Edaphochlamys</taxon>
    </lineage>
</organism>
<dbReference type="EMBL" id="JAEHOE010000004">
    <property type="protein sequence ID" value="KAG2500250.1"/>
    <property type="molecule type" value="Genomic_DNA"/>
</dbReference>
<dbReference type="AlphaFoldDB" id="A0A835YC77"/>
<dbReference type="GO" id="GO:0015179">
    <property type="term" value="F:L-amino acid transmembrane transporter activity"/>
    <property type="evidence" value="ECO:0007669"/>
    <property type="project" value="TreeGrafter"/>
</dbReference>
<evidence type="ECO:0000313" key="8">
    <source>
        <dbReference type="EMBL" id="KAG2500250.1"/>
    </source>
</evidence>
<name>A0A835YC77_9CHLO</name>
<evidence type="ECO:0000256" key="2">
    <source>
        <dbReference type="ARBA" id="ARBA00022692"/>
    </source>
</evidence>
<feature type="transmembrane region" description="Helical" evidence="6">
    <location>
        <begin position="20"/>
        <end position="43"/>
    </location>
</feature>
<evidence type="ECO:0000256" key="1">
    <source>
        <dbReference type="ARBA" id="ARBA00004141"/>
    </source>
</evidence>
<evidence type="ECO:0000256" key="4">
    <source>
        <dbReference type="ARBA" id="ARBA00022989"/>
    </source>
</evidence>
<keyword evidence="3" id="KW-0813">Transport</keyword>
<evidence type="ECO:0000259" key="7">
    <source>
        <dbReference type="Pfam" id="PF01490"/>
    </source>
</evidence>
<evidence type="ECO:0000256" key="6">
    <source>
        <dbReference type="SAM" id="Phobius"/>
    </source>
</evidence>
<keyword evidence="3" id="KW-0029">Amino-acid transport</keyword>
<feature type="domain" description="Amino acid transporter transmembrane" evidence="7">
    <location>
        <begin position="236"/>
        <end position="381"/>
    </location>
</feature>
<feature type="transmembrane region" description="Helical" evidence="6">
    <location>
        <begin position="235"/>
        <end position="262"/>
    </location>
</feature>
<sequence length="488" mass="51986">MANSIVGAGVLSLPFAFQATGLLGGLIMCTTVCVTEGLTGYVLSKFAERYQARTYVELVRRALGRKLAVFLSTILVVAMFGSCVAYLIIMADNLTALFGAFGLPPWACDRQVVVAAIGFLVELPMCLPRDLGALNTLNRVAVLGFLVGAALVVARSFQLAFERDDVWEGVELFSLNYHSLFAIPIVVFGFNCHSMIVSIFAELDPTPTIVVPALPPSPSYFRRFRYIPRPNSRKLLGMLSVIMASSVLVLTVYVAMGVSGYMAFPDHISANILVSFDQNDPIVNVARVAVTLIVLGSYALTHHPARGGFEHLAQPLLARAGGPVPRWASVAFTVVFVSASTAVAEVVSDLGVVLQLVGGLCITFIIFFLPGLLLINAAIVKHSTQVLNDLEAEAIASLRVSNSGEAPADAEAGGAGGLTEPLLVRTASLTGMKDSHLHRLVSARDKGIKKAGYMYAPRLSWLWGTLLLVLSLLVAGVTLVTVILGGEN</sequence>
<reference evidence="8" key="1">
    <citation type="journal article" date="2020" name="bioRxiv">
        <title>Comparative genomics of Chlamydomonas.</title>
        <authorList>
            <person name="Craig R.J."/>
            <person name="Hasan A.R."/>
            <person name="Ness R.W."/>
            <person name="Keightley P.D."/>
        </authorList>
    </citation>
    <scope>NUCLEOTIDE SEQUENCE</scope>
    <source>
        <strain evidence="8">CCAP 11/70</strain>
    </source>
</reference>
<keyword evidence="4 6" id="KW-1133">Transmembrane helix</keyword>
<gene>
    <name evidence="8" type="ORF">HYH03_001828</name>
</gene>
<feature type="transmembrane region" description="Helical" evidence="6">
    <location>
        <begin position="459"/>
        <end position="484"/>
    </location>
</feature>
<protein>
    <recommendedName>
        <fullName evidence="7">Amino acid transporter transmembrane domain-containing protein</fullName>
    </recommendedName>
</protein>
<feature type="transmembrane region" description="Helical" evidence="6">
    <location>
        <begin position="181"/>
        <end position="201"/>
    </location>
</feature>
<keyword evidence="9" id="KW-1185">Reference proteome</keyword>
<evidence type="ECO:0000313" key="9">
    <source>
        <dbReference type="Proteomes" id="UP000612055"/>
    </source>
</evidence>
<feature type="transmembrane region" description="Helical" evidence="6">
    <location>
        <begin position="353"/>
        <end position="375"/>
    </location>
</feature>
<feature type="transmembrane region" description="Helical" evidence="6">
    <location>
        <begin position="67"/>
        <end position="91"/>
    </location>
</feature>
<feature type="transmembrane region" description="Helical" evidence="6">
    <location>
        <begin position="140"/>
        <end position="161"/>
    </location>
</feature>
<feature type="transmembrane region" description="Helical" evidence="6">
    <location>
        <begin position="111"/>
        <end position="128"/>
    </location>
</feature>
<dbReference type="PANTHER" id="PTHR22950:SF652">
    <property type="entry name" value="TRANSMEMBRANE AMINO ACID TRANSPORTER FAMILY PROTEIN"/>
    <property type="match status" value="1"/>
</dbReference>
<evidence type="ECO:0000256" key="5">
    <source>
        <dbReference type="ARBA" id="ARBA00023136"/>
    </source>
</evidence>
<feature type="domain" description="Amino acid transporter transmembrane" evidence="7">
    <location>
        <begin position="2"/>
        <end position="204"/>
    </location>
</feature>
<keyword evidence="5 6" id="KW-0472">Membrane</keyword>
<dbReference type="GO" id="GO:0016020">
    <property type="term" value="C:membrane"/>
    <property type="evidence" value="ECO:0007669"/>
    <property type="project" value="UniProtKB-SubCell"/>
</dbReference>
<comment type="caution">
    <text evidence="8">The sequence shown here is derived from an EMBL/GenBank/DDBJ whole genome shotgun (WGS) entry which is preliminary data.</text>
</comment>
<comment type="subcellular location">
    <subcellularLocation>
        <location evidence="1">Membrane</location>
        <topology evidence="1">Multi-pass membrane protein</topology>
    </subcellularLocation>
</comment>
<dbReference type="InterPro" id="IPR013057">
    <property type="entry name" value="AA_transpt_TM"/>
</dbReference>
<dbReference type="Pfam" id="PF01490">
    <property type="entry name" value="Aa_trans"/>
    <property type="match status" value="2"/>
</dbReference>